<dbReference type="CDD" id="cd00160">
    <property type="entry name" value="RhoGEF"/>
    <property type="match status" value="1"/>
</dbReference>
<dbReference type="EMBL" id="JAPFFF010000034">
    <property type="protein sequence ID" value="KAK8843650.1"/>
    <property type="molecule type" value="Genomic_DNA"/>
</dbReference>
<dbReference type="InterPro" id="IPR006652">
    <property type="entry name" value="Kelch_1"/>
</dbReference>
<feature type="region of interest" description="Disordered" evidence="1">
    <location>
        <begin position="995"/>
        <end position="1020"/>
    </location>
</feature>
<feature type="compositionally biased region" description="Low complexity" evidence="1">
    <location>
        <begin position="848"/>
        <end position="860"/>
    </location>
</feature>
<feature type="compositionally biased region" description="Basic residues" evidence="1">
    <location>
        <begin position="832"/>
        <end position="843"/>
    </location>
</feature>
<dbReference type="InterPro" id="IPR015915">
    <property type="entry name" value="Kelch-typ_b-propeller"/>
</dbReference>
<dbReference type="Pfam" id="PF24681">
    <property type="entry name" value="Kelch_KLHDC2_KLHL20_DRC7"/>
    <property type="match status" value="1"/>
</dbReference>
<dbReference type="Proteomes" id="UP001470230">
    <property type="component" value="Unassembled WGS sequence"/>
</dbReference>
<organism evidence="3 4">
    <name type="scientific">Tritrichomonas musculus</name>
    <dbReference type="NCBI Taxonomy" id="1915356"/>
    <lineage>
        <taxon>Eukaryota</taxon>
        <taxon>Metamonada</taxon>
        <taxon>Parabasalia</taxon>
        <taxon>Tritrichomonadida</taxon>
        <taxon>Tritrichomonadidae</taxon>
        <taxon>Tritrichomonas</taxon>
    </lineage>
</organism>
<feature type="compositionally biased region" description="Acidic residues" evidence="1">
    <location>
        <begin position="1196"/>
        <end position="1210"/>
    </location>
</feature>
<sequence>MSTLTIVNEDGTILKKSPMFIKRKTSLDILKSIPQVSDGQYLLAIKAPTYMKILRPDSTPYTVYPNLIDDNPADLQSIPDFSLQIVNKSERGKFFFIFNPSSPENPEIIFPPFVYGFIPSNYSKKQVSDFISDIATHFGLPITNPKILLNNEEISPDQKFKIFFNKVSIYVKNCLIDTNKKMRPIEFQFHLEPEGLKKIKHREDVLKEILDTEESYCKMLQTLNDYFQPAFEEHKILNETDQQAIFGPIPPMIETSLYLSTEISKRQSYSSCIASTFSNILFNFKQTSIEYFVNYNLKISPIITSLDNNPQIQKICDESPNCPGITFQSVLIQPIQRFPRYPLLLRELLKNTPESHPDHFPLQLVSEEVGLMVHELADAHLVSEARDLKERLTESLDKPPIFIENRSLIKPFLVRLKEKWRMKINLYLFNDLLLLTTGNEKEEIEYLRCEYAKLVFIPNLPDSSSITLYFDDEFKTIEFSSIEQIQLFKTILNECRQKIFDSDENKSLLSIRAIEYFPFDDQTIWPMIDSSCCRSGDSIIAVSRRNYHTYLVSNQSLTGSDGIKSIHKHSKLVIIQNSKFIFGGTKNVGPFELFDKKFIEAKPKNSINPTKLELIEKLGATKINHSKDGRIFHTCCAYDSYIVVFGGINPKNSKRTFSDVNFYSIETGEWFECNSSIKPDPRFKHSAVVYNDVMIIHGGINSVNNQLMKDTWSFNFLNGEWTLLDFCDEKNVVPRFGHAAVIVNHFMFIIGGSTSDPTLTTLQNENDNDIEEDELFIDHDLFDTNDTEINEEYNENDNNIDGGDYESVNDAVEHESRIQKLKKKILKRIFKRKSKRHQKRINKRCSNDSDNNNNNNNCDFMNDDDDSSDDNDNENDDENEMDECNILSATFFSKNCYPAPDCFCLNIEDGKIDNIEIVGNYINGLSMFSAAYDDVNSQIIIFGGVDPKKHMEKGIPSITLLDIPQHYKMVHHQKPQFESKSASFIEMPIKKPIHISPSSDFEETDNKKDHRKVAHRARSAKSIKENKDEIEVEVESIKLKEASENDSKEDLEFKKFIHHSHKCSDDDAFATKKLTLHEHHKLNSNNNDHSSVRIHHQHHKSFDSGHKKTKSGTVNTDDEKTQKSVNKNVSNHTHKMLLHHHKHHHASRVVQKHILSQSDDDSNDNIFIYLRKKKLRSDSNNHLNPASLKKAGQQQQDEEVDGTDSDDNTD</sequence>
<protein>
    <recommendedName>
        <fullName evidence="2">DH domain-containing protein</fullName>
    </recommendedName>
</protein>
<evidence type="ECO:0000313" key="4">
    <source>
        <dbReference type="Proteomes" id="UP001470230"/>
    </source>
</evidence>
<dbReference type="SMART" id="SM00612">
    <property type="entry name" value="Kelch"/>
    <property type="match status" value="2"/>
</dbReference>
<dbReference type="Pfam" id="PF00621">
    <property type="entry name" value="RhoGEF"/>
    <property type="match status" value="1"/>
</dbReference>
<evidence type="ECO:0000259" key="2">
    <source>
        <dbReference type="SMART" id="SM00325"/>
    </source>
</evidence>
<dbReference type="InterPro" id="IPR051092">
    <property type="entry name" value="FYVE_RhoGEF_PH"/>
</dbReference>
<dbReference type="Gene3D" id="1.20.900.10">
    <property type="entry name" value="Dbl homology (DH) domain"/>
    <property type="match status" value="1"/>
</dbReference>
<feature type="region of interest" description="Disordered" evidence="1">
    <location>
        <begin position="1081"/>
        <end position="1124"/>
    </location>
</feature>
<feature type="region of interest" description="Disordered" evidence="1">
    <location>
        <begin position="832"/>
        <end position="879"/>
    </location>
</feature>
<evidence type="ECO:0000313" key="3">
    <source>
        <dbReference type="EMBL" id="KAK8843650.1"/>
    </source>
</evidence>
<dbReference type="SUPFAM" id="SSF117281">
    <property type="entry name" value="Kelch motif"/>
    <property type="match status" value="1"/>
</dbReference>
<dbReference type="SMART" id="SM00325">
    <property type="entry name" value="RhoGEF"/>
    <property type="match status" value="1"/>
</dbReference>
<feature type="compositionally biased region" description="Acidic residues" evidence="1">
    <location>
        <begin position="861"/>
        <end position="879"/>
    </location>
</feature>
<dbReference type="PANTHER" id="PTHR12673">
    <property type="entry name" value="FACIOGENITAL DYSPLASIA PROTEIN"/>
    <property type="match status" value="1"/>
</dbReference>
<reference evidence="3 4" key="1">
    <citation type="submission" date="2024-04" db="EMBL/GenBank/DDBJ databases">
        <title>Tritrichomonas musculus Genome.</title>
        <authorList>
            <person name="Alves-Ferreira E."/>
            <person name="Grigg M."/>
            <person name="Lorenzi H."/>
            <person name="Galac M."/>
        </authorList>
    </citation>
    <scope>NUCLEOTIDE SEQUENCE [LARGE SCALE GENOMIC DNA]</scope>
    <source>
        <strain evidence="3 4">EAF2021</strain>
    </source>
</reference>
<gene>
    <name evidence="3" type="ORF">M9Y10_024713</name>
</gene>
<dbReference type="InterPro" id="IPR035899">
    <property type="entry name" value="DBL_dom_sf"/>
</dbReference>
<dbReference type="PANTHER" id="PTHR12673:SF159">
    <property type="entry name" value="LD03170P"/>
    <property type="match status" value="1"/>
</dbReference>
<evidence type="ECO:0000256" key="1">
    <source>
        <dbReference type="SAM" id="MobiDB-lite"/>
    </source>
</evidence>
<dbReference type="SUPFAM" id="SSF48065">
    <property type="entry name" value="DBL homology domain (DH-domain)"/>
    <property type="match status" value="1"/>
</dbReference>
<dbReference type="Gene3D" id="2.120.10.80">
    <property type="entry name" value="Kelch-type beta propeller"/>
    <property type="match status" value="1"/>
</dbReference>
<name>A0ABR2HB18_9EUKA</name>
<dbReference type="InterPro" id="IPR000219">
    <property type="entry name" value="DH_dom"/>
</dbReference>
<feature type="region of interest" description="Disordered" evidence="1">
    <location>
        <begin position="1174"/>
        <end position="1210"/>
    </location>
</feature>
<comment type="caution">
    <text evidence="3">The sequence shown here is derived from an EMBL/GenBank/DDBJ whole genome shotgun (WGS) entry which is preliminary data.</text>
</comment>
<feature type="domain" description="DH" evidence="2">
    <location>
        <begin position="205"/>
        <end position="378"/>
    </location>
</feature>
<keyword evidence="4" id="KW-1185">Reference proteome</keyword>
<proteinExistence type="predicted"/>
<feature type="compositionally biased region" description="Basic residues" evidence="1">
    <location>
        <begin position="1009"/>
        <end position="1020"/>
    </location>
</feature>
<accession>A0ABR2HB18</accession>